<accession>A0ABZ1WIU8</accession>
<dbReference type="NCBIfam" id="NF047446">
    <property type="entry name" value="barrel_OmpL47"/>
    <property type="match status" value="1"/>
</dbReference>
<gene>
    <name evidence="2" type="ORF">OG469_37405</name>
</gene>
<evidence type="ECO:0000313" key="2">
    <source>
        <dbReference type="EMBL" id="WUS60673.1"/>
    </source>
</evidence>
<dbReference type="InterPro" id="IPR024079">
    <property type="entry name" value="MetalloPept_cat_dom_sf"/>
</dbReference>
<evidence type="ECO:0000256" key="1">
    <source>
        <dbReference type="SAM" id="MobiDB-lite"/>
    </source>
</evidence>
<dbReference type="Gene3D" id="3.30.1920.20">
    <property type="match status" value="1"/>
</dbReference>
<protein>
    <submittedName>
        <fullName evidence="2">Uncharacterized protein</fullName>
    </submittedName>
</protein>
<feature type="region of interest" description="Disordered" evidence="1">
    <location>
        <begin position="500"/>
        <end position="533"/>
    </location>
</feature>
<dbReference type="InterPro" id="IPR058094">
    <property type="entry name" value="Ig-like_OmpL47-like"/>
</dbReference>
<keyword evidence="3" id="KW-1185">Reference proteome</keyword>
<dbReference type="Proteomes" id="UP001432014">
    <property type="component" value="Chromosome"/>
</dbReference>
<organism evidence="2 3">
    <name type="scientific">Kitasatospora herbaricolor</name>
    <dbReference type="NCBI Taxonomy" id="68217"/>
    <lineage>
        <taxon>Bacteria</taxon>
        <taxon>Bacillati</taxon>
        <taxon>Actinomycetota</taxon>
        <taxon>Actinomycetes</taxon>
        <taxon>Kitasatosporales</taxon>
        <taxon>Streptomycetaceae</taxon>
        <taxon>Kitasatospora</taxon>
    </lineage>
</organism>
<sequence>MNVHRSLGAAGGPGIFEMPRRSRFAALFVLTLALLTFIAAITPAAAARRAGGTVTVFFDNKSDRDVTAASANQPEGCVIPFVPSVIPAGSSASWTVAPCDSAYGAKATVNLFVQGEGNATLQVGWDVPITGQNTFTESAPTGYVISHTGGTDPQTPVRFAFDCNSKTCDGIPDAWKLNGVTLDPGDGSPAKFIDLKKMGADVNRPDVFIQLDWMADTAHSHAIAPAAIKQVVDAFKNSPYSKRQTGTGINLHIDAGPDSIMDFAANTTWGTLSQAKKLTETTNLGTKVDGMYQWDAFTALKNAVGGFRSTARAPIFHYAISAHKLEVGTNSSGISAGTPGSDFVVSLGGFTNQVGTVSEQAGTLMHELGHNLGLRHSGDSDLPNHEPQYFSVMNYTYQFGLATGTTTGLVDYSRQNLSLNETTLFENTYPPTTPRYDVSHYCPGVDGTVGKFVTVPSSKSAVDWDCNGRIATESVSVDVNGDTQRTSLAGHDDWSTLQLRGGSVGHQGANSGVSAPTLDNEATPEDEAMDLPVDTTPPVTTVTTSPVQVHHKGGDHQDEVVVTLTATDDISGVALTEYNLDGAGWTTYTGPVTVRGEGRHELLFRSVDRAQNQEADQLLVLPIDCDPEWKQEPTAAS</sequence>
<dbReference type="Pfam" id="PF13688">
    <property type="entry name" value="Reprolysin_5"/>
    <property type="match status" value="1"/>
</dbReference>
<dbReference type="Gene3D" id="2.60.270.50">
    <property type="match status" value="1"/>
</dbReference>
<evidence type="ECO:0000313" key="3">
    <source>
        <dbReference type="Proteomes" id="UP001432014"/>
    </source>
</evidence>
<reference evidence="2 3" key="1">
    <citation type="submission" date="2022-10" db="EMBL/GenBank/DDBJ databases">
        <title>The complete genomes of actinobacterial strains from the NBC collection.</title>
        <authorList>
            <person name="Joergensen T.S."/>
            <person name="Alvarez Arevalo M."/>
            <person name="Sterndorff E.B."/>
            <person name="Faurdal D."/>
            <person name="Vuksanovic O."/>
            <person name="Mourched A.-S."/>
            <person name="Charusanti P."/>
            <person name="Shaw S."/>
            <person name="Blin K."/>
            <person name="Weber T."/>
        </authorList>
    </citation>
    <scope>NUCLEOTIDE SEQUENCE [LARGE SCALE GENOMIC DNA]</scope>
    <source>
        <strain evidence="2 3">NBC_01247</strain>
    </source>
</reference>
<dbReference type="SUPFAM" id="SSF55486">
    <property type="entry name" value="Metalloproteases ('zincins'), catalytic domain"/>
    <property type="match status" value="1"/>
</dbReference>
<dbReference type="EMBL" id="CP108482">
    <property type="protein sequence ID" value="WUS60673.1"/>
    <property type="molecule type" value="Genomic_DNA"/>
</dbReference>
<dbReference type="RefSeq" id="WP_329493223.1">
    <property type="nucleotide sequence ID" value="NZ_CP108460.1"/>
</dbReference>
<name>A0ABZ1WIU8_9ACTN</name>
<proteinExistence type="predicted"/>
<dbReference type="Gene3D" id="3.40.390.10">
    <property type="entry name" value="Collagenase (Catalytic Domain)"/>
    <property type="match status" value="1"/>
</dbReference>